<dbReference type="GO" id="GO:0005524">
    <property type="term" value="F:ATP binding"/>
    <property type="evidence" value="ECO:0007669"/>
    <property type="project" value="UniProtKB-KW"/>
</dbReference>
<evidence type="ECO:0000256" key="2">
    <source>
        <dbReference type="ARBA" id="ARBA00022840"/>
    </source>
</evidence>
<reference evidence="3 4" key="1">
    <citation type="submission" date="2019-01" db="EMBL/GenBank/DDBJ databases">
        <title>Litorilituus lipolytica sp. nov., isolated from intertidal sand of the Yellow Sea in China.</title>
        <authorList>
            <person name="Liu A."/>
        </authorList>
    </citation>
    <scope>NUCLEOTIDE SEQUENCE [LARGE SCALE GENOMIC DNA]</scope>
    <source>
        <strain evidence="3 4">RZ04</strain>
    </source>
</reference>
<dbReference type="RefSeq" id="WP_140602482.1">
    <property type="nucleotide sequence ID" value="NZ_SAWY01000009.1"/>
</dbReference>
<keyword evidence="4" id="KW-1185">Reference proteome</keyword>
<dbReference type="OrthoDB" id="9774491at2"/>
<dbReference type="InterPro" id="IPR005654">
    <property type="entry name" value="ATPase_AFG1-like"/>
</dbReference>
<evidence type="ECO:0000313" key="4">
    <source>
        <dbReference type="Proteomes" id="UP000315303"/>
    </source>
</evidence>
<sequence length="400" mass="46536">MKVAYQQKIEEGELDIDTAQLLAVEALDNLIHDIEQHDKAVQTPTFPFSSLKTRLSSYFFSHSIYPEVNTPIKGLYFHGRVGRGKTMLMDLFYQKLTTPRKRRIHFYRFMADVHHQLAIISARDKHKINPLEKIAKRWALDVQVLCFDEFFVADIGDAMILAGLFEALFNNGVIIVATSNCHPEKLYKNGLQRERFIPTIEQIQKHCHIISIDGDTDHRLTHDETDIDKRYFSVAEQGNKKIAQYFNSLMLREENIEHNHCIEVNNREIKFICRTGKLIWFDFFDLCSGPRSQLDYINIANEYQIVFISNIPQFSGKTLSKVASGVEDSYQRKGHFLDQLQALDDEARRFIALVDEFYDRNIQLIVSAAVPIDQLYKGQELAFEFARCQSRLHEMQSINY</sequence>
<comment type="caution">
    <text evidence="3">The sequence shown here is derived from an EMBL/GenBank/DDBJ whole genome shotgun (WGS) entry which is preliminary data.</text>
</comment>
<name>A0A502KZZ2_9GAMM</name>
<evidence type="ECO:0000256" key="1">
    <source>
        <dbReference type="ARBA" id="ARBA00022741"/>
    </source>
</evidence>
<keyword evidence="3" id="KW-0132">Cell division</keyword>
<proteinExistence type="predicted"/>
<dbReference type="PANTHER" id="PTHR12169">
    <property type="entry name" value="ATPASE N2B"/>
    <property type="match status" value="1"/>
</dbReference>
<organism evidence="3 4">
    <name type="scientific">Litorilituus lipolyticus</name>
    <dbReference type="NCBI Taxonomy" id="2491017"/>
    <lineage>
        <taxon>Bacteria</taxon>
        <taxon>Pseudomonadati</taxon>
        <taxon>Pseudomonadota</taxon>
        <taxon>Gammaproteobacteria</taxon>
        <taxon>Alteromonadales</taxon>
        <taxon>Colwelliaceae</taxon>
        <taxon>Litorilituus</taxon>
    </lineage>
</organism>
<dbReference type="SUPFAM" id="SSF52540">
    <property type="entry name" value="P-loop containing nucleoside triphosphate hydrolases"/>
    <property type="match status" value="1"/>
</dbReference>
<dbReference type="Gene3D" id="3.40.50.300">
    <property type="entry name" value="P-loop containing nucleotide triphosphate hydrolases"/>
    <property type="match status" value="1"/>
</dbReference>
<dbReference type="Pfam" id="PF03969">
    <property type="entry name" value="AFG1_ATPase"/>
    <property type="match status" value="2"/>
</dbReference>
<protein>
    <submittedName>
        <fullName evidence="3">Cell division protein ZapE</fullName>
    </submittedName>
</protein>
<dbReference type="GO" id="GO:0005737">
    <property type="term" value="C:cytoplasm"/>
    <property type="evidence" value="ECO:0007669"/>
    <property type="project" value="TreeGrafter"/>
</dbReference>
<dbReference type="NCBIfam" id="NF040713">
    <property type="entry name" value="ZapE"/>
    <property type="match status" value="1"/>
</dbReference>
<accession>A0A502KZZ2</accession>
<keyword evidence="1" id="KW-0547">Nucleotide-binding</keyword>
<keyword evidence="3" id="KW-0131">Cell cycle</keyword>
<dbReference type="GO" id="GO:0016887">
    <property type="term" value="F:ATP hydrolysis activity"/>
    <property type="evidence" value="ECO:0007669"/>
    <property type="project" value="InterPro"/>
</dbReference>
<dbReference type="Proteomes" id="UP000315303">
    <property type="component" value="Unassembled WGS sequence"/>
</dbReference>
<evidence type="ECO:0000313" key="3">
    <source>
        <dbReference type="EMBL" id="TPH17202.1"/>
    </source>
</evidence>
<gene>
    <name evidence="3" type="ORF">EPA86_05860</name>
</gene>
<dbReference type="EMBL" id="SAWY01000009">
    <property type="protein sequence ID" value="TPH17202.1"/>
    <property type="molecule type" value="Genomic_DNA"/>
</dbReference>
<dbReference type="GO" id="GO:0051301">
    <property type="term" value="P:cell division"/>
    <property type="evidence" value="ECO:0007669"/>
    <property type="project" value="UniProtKB-KW"/>
</dbReference>
<dbReference type="AlphaFoldDB" id="A0A502KZZ2"/>
<dbReference type="InterPro" id="IPR027417">
    <property type="entry name" value="P-loop_NTPase"/>
</dbReference>
<dbReference type="PANTHER" id="PTHR12169:SF6">
    <property type="entry name" value="AFG1-LIKE ATPASE"/>
    <property type="match status" value="1"/>
</dbReference>
<keyword evidence="2" id="KW-0067">ATP-binding</keyword>